<dbReference type="GO" id="GO:0120159">
    <property type="term" value="F:rRNA pseudouridine synthase activity"/>
    <property type="evidence" value="ECO:0007669"/>
    <property type="project" value="UniProtKB-ARBA"/>
</dbReference>
<feature type="compositionally biased region" description="Basic and acidic residues" evidence="5">
    <location>
        <begin position="237"/>
        <end position="249"/>
    </location>
</feature>
<dbReference type="SUPFAM" id="SSF55174">
    <property type="entry name" value="Alpha-L RNA-binding motif"/>
    <property type="match status" value="1"/>
</dbReference>
<keyword evidence="3" id="KW-0694">RNA-binding</keyword>
<feature type="compositionally biased region" description="Basic and acidic residues" evidence="5">
    <location>
        <begin position="256"/>
        <end position="280"/>
    </location>
</feature>
<keyword evidence="2 4" id="KW-0413">Isomerase</keyword>
<keyword evidence="8" id="KW-1185">Reference proteome</keyword>
<evidence type="ECO:0000256" key="5">
    <source>
        <dbReference type="SAM" id="MobiDB-lite"/>
    </source>
</evidence>
<sequence>MEERLQKILARCGFGSRRDCEVIIQQGRVTVNGLTATIGSKADPNKDQIKVDGSSLQYTEPEKVYIALYKPRFVLSDRPADDPRQTVFSLVPNSDDLFVVGRLDFESEGLVLLTNDGDLSNKLSHPRYGKEKEYHVLFAKRPDEDQLGKWRRGVVLEDGVKTAPADVRILRFQGEGAWVSITMHEGRKREIREIGKMIGLPIVKLVRVRIGTLRLGNLKPKEWVFLKDSEVKELRDLVSKKPSSNEKGRAPQKIFHGKDEKKSRIPSERSRSSEKKDKPFPSRPPFRTDGGKKRTGKPQ</sequence>
<comment type="similarity">
    <text evidence="1 4">Belongs to the pseudouridine synthase RsuA family.</text>
</comment>
<dbReference type="Pfam" id="PF00849">
    <property type="entry name" value="PseudoU_synth_2"/>
    <property type="match status" value="1"/>
</dbReference>
<dbReference type="GO" id="GO:0003723">
    <property type="term" value="F:RNA binding"/>
    <property type="evidence" value="ECO:0007669"/>
    <property type="project" value="UniProtKB-KW"/>
</dbReference>
<dbReference type="PANTHER" id="PTHR47683:SF2">
    <property type="entry name" value="RNA-BINDING S4 DOMAIN-CONTAINING PROTEIN"/>
    <property type="match status" value="1"/>
</dbReference>
<dbReference type="InterPro" id="IPR000748">
    <property type="entry name" value="PsdUridine_synth_RsuA/RluB/E/F"/>
</dbReference>
<dbReference type="Gene3D" id="3.30.70.580">
    <property type="entry name" value="Pseudouridine synthase I, catalytic domain, N-terminal subdomain"/>
    <property type="match status" value="1"/>
</dbReference>
<dbReference type="InterPro" id="IPR020103">
    <property type="entry name" value="PsdUridine_synth_cat_dom_sf"/>
</dbReference>
<dbReference type="PANTHER" id="PTHR47683">
    <property type="entry name" value="PSEUDOURIDINE SYNTHASE FAMILY PROTEIN-RELATED"/>
    <property type="match status" value="1"/>
</dbReference>
<dbReference type="CDD" id="cd00165">
    <property type="entry name" value="S4"/>
    <property type="match status" value="1"/>
</dbReference>
<evidence type="ECO:0000256" key="3">
    <source>
        <dbReference type="PROSITE-ProRule" id="PRU00182"/>
    </source>
</evidence>
<dbReference type="STRING" id="1678840.ATC1_13434"/>
<dbReference type="SMART" id="SM00363">
    <property type="entry name" value="S4"/>
    <property type="match status" value="1"/>
</dbReference>
<evidence type="ECO:0000259" key="6">
    <source>
        <dbReference type="SMART" id="SM00363"/>
    </source>
</evidence>
<dbReference type="Gene3D" id="3.30.70.1560">
    <property type="entry name" value="Alpha-L RNA-binding motif"/>
    <property type="match status" value="1"/>
</dbReference>
<dbReference type="GO" id="GO:0000455">
    <property type="term" value="P:enzyme-directed rRNA pseudouridine synthesis"/>
    <property type="evidence" value="ECO:0007669"/>
    <property type="project" value="UniProtKB-ARBA"/>
</dbReference>
<protein>
    <recommendedName>
        <fullName evidence="4">Pseudouridine synthase</fullName>
        <ecNumber evidence="4">5.4.99.-</ecNumber>
    </recommendedName>
</protein>
<feature type="region of interest" description="Disordered" evidence="5">
    <location>
        <begin position="237"/>
        <end position="299"/>
    </location>
</feature>
<dbReference type="InterPro" id="IPR002942">
    <property type="entry name" value="S4_RNA-bd"/>
</dbReference>
<feature type="domain" description="RNA-binding S4" evidence="6">
    <location>
        <begin position="3"/>
        <end position="67"/>
    </location>
</feature>
<dbReference type="NCBIfam" id="TIGR00093">
    <property type="entry name" value="pseudouridine synthase"/>
    <property type="match status" value="1"/>
</dbReference>
<dbReference type="OrthoDB" id="9807213at2"/>
<dbReference type="SUPFAM" id="SSF55120">
    <property type="entry name" value="Pseudouridine synthase"/>
    <property type="match status" value="1"/>
</dbReference>
<dbReference type="InterPro" id="IPR050343">
    <property type="entry name" value="RsuA_PseudoU_synthase"/>
</dbReference>
<dbReference type="PROSITE" id="PS50889">
    <property type="entry name" value="S4"/>
    <property type="match status" value="1"/>
</dbReference>
<evidence type="ECO:0000313" key="8">
    <source>
        <dbReference type="Proteomes" id="UP000053370"/>
    </source>
</evidence>
<name>A0A0S7BJI8_9CHLR</name>
<dbReference type="Proteomes" id="UP000053370">
    <property type="component" value="Unassembled WGS sequence"/>
</dbReference>
<evidence type="ECO:0000313" key="7">
    <source>
        <dbReference type="EMBL" id="GAP40458.1"/>
    </source>
</evidence>
<dbReference type="InterPro" id="IPR006145">
    <property type="entry name" value="PsdUridine_synth_RsuA/RluA"/>
</dbReference>
<evidence type="ECO:0000256" key="4">
    <source>
        <dbReference type="RuleBase" id="RU003887"/>
    </source>
</evidence>
<dbReference type="RefSeq" id="WP_062279763.1">
    <property type="nucleotide sequence ID" value="NZ_DF968181.1"/>
</dbReference>
<dbReference type="FunFam" id="3.10.290.10:FF:000003">
    <property type="entry name" value="Pseudouridine synthase"/>
    <property type="match status" value="1"/>
</dbReference>
<dbReference type="InterPro" id="IPR036986">
    <property type="entry name" value="S4_RNA-bd_sf"/>
</dbReference>
<organism evidence="7">
    <name type="scientific">Flexilinea flocculi</name>
    <dbReference type="NCBI Taxonomy" id="1678840"/>
    <lineage>
        <taxon>Bacteria</taxon>
        <taxon>Bacillati</taxon>
        <taxon>Chloroflexota</taxon>
        <taxon>Anaerolineae</taxon>
        <taxon>Anaerolineales</taxon>
        <taxon>Anaerolineaceae</taxon>
        <taxon>Flexilinea</taxon>
    </lineage>
</organism>
<dbReference type="CDD" id="cd02870">
    <property type="entry name" value="PseudoU_synth_RsuA_like"/>
    <property type="match status" value="1"/>
</dbReference>
<dbReference type="PROSITE" id="PS01149">
    <property type="entry name" value="PSI_RSU"/>
    <property type="match status" value="1"/>
</dbReference>
<dbReference type="EMBL" id="DF968181">
    <property type="protein sequence ID" value="GAP40458.1"/>
    <property type="molecule type" value="Genomic_DNA"/>
</dbReference>
<dbReference type="InterPro" id="IPR042092">
    <property type="entry name" value="PsdUridine_s_RsuA/RluB/E/F_cat"/>
</dbReference>
<evidence type="ECO:0000256" key="1">
    <source>
        <dbReference type="ARBA" id="ARBA00008348"/>
    </source>
</evidence>
<dbReference type="EC" id="5.4.99.-" evidence="4"/>
<gene>
    <name evidence="7" type="ORF">ATC1_13434</name>
</gene>
<evidence type="ECO:0000256" key="2">
    <source>
        <dbReference type="ARBA" id="ARBA00023235"/>
    </source>
</evidence>
<dbReference type="InterPro" id="IPR020094">
    <property type="entry name" value="TruA/RsuA/RluB/E/F_N"/>
</dbReference>
<dbReference type="InterPro" id="IPR018496">
    <property type="entry name" value="PsdUridine_synth_RsuA/RluB_CS"/>
</dbReference>
<accession>A0A0S7BJI8</accession>
<proteinExistence type="inferred from homology"/>
<reference evidence="7" key="1">
    <citation type="journal article" date="2015" name="Genome Announc.">
        <title>Draft Genome Sequence of Anaerolineae Strain TC1, a Novel Isolate from a Methanogenic Wastewater Treatment System.</title>
        <authorList>
            <person name="Matsuura N."/>
            <person name="Tourlousse D.M."/>
            <person name="Sun L."/>
            <person name="Toyonaga M."/>
            <person name="Kuroda K."/>
            <person name="Ohashi A."/>
            <person name="Cruz R."/>
            <person name="Yamaguchi T."/>
            <person name="Sekiguchi Y."/>
        </authorList>
    </citation>
    <scope>NUCLEOTIDE SEQUENCE [LARGE SCALE GENOMIC DNA]</scope>
    <source>
        <strain evidence="7">TC1</strain>
    </source>
</reference>
<dbReference type="AlphaFoldDB" id="A0A0S7BJI8"/>
<dbReference type="Gene3D" id="3.10.290.10">
    <property type="entry name" value="RNA-binding S4 domain"/>
    <property type="match status" value="1"/>
</dbReference>
<dbReference type="Pfam" id="PF01479">
    <property type="entry name" value="S4"/>
    <property type="match status" value="1"/>
</dbReference>